<dbReference type="EMBL" id="UYRR01008950">
    <property type="protein sequence ID" value="VDK24611.1"/>
    <property type="molecule type" value="Genomic_DNA"/>
</dbReference>
<dbReference type="AlphaFoldDB" id="A0A0M3JBR9"/>
<name>A0A0M3JBR9_ANISI</name>
<sequence length="126" mass="14784">MTAQLRIIRWPVEDAREKYLFYKELVNVESANARVGDVSYSDVVATLFNNRYRQLYVFRKNHITEMNECVTFHVNISSANATNDQLNFIQIGKFNIHQNNNQRTLWTQDPYTLKVSFGVFISNQNS</sequence>
<proteinExistence type="predicted"/>
<organism evidence="3">
    <name type="scientific">Anisakis simplex</name>
    <name type="common">Herring worm</name>
    <dbReference type="NCBI Taxonomy" id="6269"/>
    <lineage>
        <taxon>Eukaryota</taxon>
        <taxon>Metazoa</taxon>
        <taxon>Ecdysozoa</taxon>
        <taxon>Nematoda</taxon>
        <taxon>Chromadorea</taxon>
        <taxon>Rhabditida</taxon>
        <taxon>Spirurina</taxon>
        <taxon>Ascaridomorpha</taxon>
        <taxon>Ascaridoidea</taxon>
        <taxon>Anisakidae</taxon>
        <taxon>Anisakis</taxon>
        <taxon>Anisakis simplex complex</taxon>
    </lineage>
</organism>
<keyword evidence="2" id="KW-1185">Reference proteome</keyword>
<evidence type="ECO:0000313" key="2">
    <source>
        <dbReference type="Proteomes" id="UP000267096"/>
    </source>
</evidence>
<accession>A0A0M3JBR9</accession>
<protein>
    <submittedName>
        <fullName evidence="3">Agglutinin domain-containing protein</fullName>
    </submittedName>
</protein>
<reference evidence="3" key="1">
    <citation type="submission" date="2017-02" db="UniProtKB">
        <authorList>
            <consortium name="WormBaseParasite"/>
        </authorList>
    </citation>
    <scope>IDENTIFICATION</scope>
</reference>
<evidence type="ECO:0000313" key="3">
    <source>
        <dbReference type="WBParaSite" id="ASIM_0000504601-mRNA-1"/>
    </source>
</evidence>
<dbReference type="Proteomes" id="UP000267096">
    <property type="component" value="Unassembled WGS sequence"/>
</dbReference>
<reference evidence="1 2" key="2">
    <citation type="submission" date="2018-11" db="EMBL/GenBank/DDBJ databases">
        <authorList>
            <consortium name="Pathogen Informatics"/>
        </authorList>
    </citation>
    <scope>NUCLEOTIDE SEQUENCE [LARGE SCALE GENOMIC DNA]</scope>
</reference>
<dbReference type="WBParaSite" id="ASIM_0000504601-mRNA-1">
    <property type="protein sequence ID" value="ASIM_0000504601-mRNA-1"/>
    <property type="gene ID" value="ASIM_0000504601"/>
</dbReference>
<gene>
    <name evidence="1" type="ORF">ASIM_LOCUS4853</name>
</gene>
<dbReference type="OrthoDB" id="5861001at2759"/>
<evidence type="ECO:0000313" key="1">
    <source>
        <dbReference type="EMBL" id="VDK24611.1"/>
    </source>
</evidence>